<protein>
    <submittedName>
        <fullName evidence="2">Ras-associating domain-containing protein</fullName>
    </submittedName>
</protein>
<dbReference type="AlphaFoldDB" id="A0A183TR77"/>
<evidence type="ECO:0000313" key="2">
    <source>
        <dbReference type="WBParaSite" id="SSLN_0001969501-mRNA-1"/>
    </source>
</evidence>
<evidence type="ECO:0000256" key="1">
    <source>
        <dbReference type="SAM" id="MobiDB-lite"/>
    </source>
</evidence>
<name>A0A183TR77_SCHSO</name>
<feature type="region of interest" description="Disordered" evidence="1">
    <location>
        <begin position="1"/>
        <end position="23"/>
    </location>
</feature>
<proteinExistence type="predicted"/>
<feature type="compositionally biased region" description="Polar residues" evidence="1">
    <location>
        <begin position="218"/>
        <end position="228"/>
    </location>
</feature>
<accession>A0A183TR77</accession>
<dbReference type="WBParaSite" id="SSLN_0001969501-mRNA-1">
    <property type="protein sequence ID" value="SSLN_0001969501-mRNA-1"/>
    <property type="gene ID" value="SSLN_0001969501"/>
</dbReference>
<feature type="region of interest" description="Disordered" evidence="1">
    <location>
        <begin position="177"/>
        <end position="270"/>
    </location>
</feature>
<sequence>LLSKPVLADELSPASARPPSPPAPVPCAVVCTLEDAVVVTAQTPPLYADFVDSINEALSNVVEGVQLTRKRAYTSGQRCQLRSGESAACSHLAHNTSAPAGCVSPNHNPQPRFLPAYPPRRLTGPPLPSMEVTPPPNFLPKRSLSTVVPPAATEECRRALTRNASDELLTTAIQLVPHTLSSSPPPPPPPETRSCGGDAPEFGAVDRHKLLIRPRQSARPTPQTTLQRRLSEHNQPFVPRPRPQKPSTGASQHSTSPVSPDGPQALSNGENDRRLFLRIKLSDRTEEWFSLCSDLKVEATMLLLFLLLPSSSSSSSSSSS</sequence>
<reference evidence="2" key="1">
    <citation type="submission" date="2016-06" db="UniProtKB">
        <authorList>
            <consortium name="WormBaseParasite"/>
        </authorList>
    </citation>
    <scope>IDENTIFICATION</scope>
</reference>
<organism evidence="2">
    <name type="scientific">Schistocephalus solidus</name>
    <name type="common">Tapeworm</name>
    <dbReference type="NCBI Taxonomy" id="70667"/>
    <lineage>
        <taxon>Eukaryota</taxon>
        <taxon>Metazoa</taxon>
        <taxon>Spiralia</taxon>
        <taxon>Lophotrochozoa</taxon>
        <taxon>Platyhelminthes</taxon>
        <taxon>Cestoda</taxon>
        <taxon>Eucestoda</taxon>
        <taxon>Diphyllobothriidea</taxon>
        <taxon>Diphyllobothriidae</taxon>
        <taxon>Schistocephalus</taxon>
    </lineage>
</organism>
<feature type="compositionally biased region" description="Polar residues" evidence="1">
    <location>
        <begin position="245"/>
        <end position="258"/>
    </location>
</feature>